<evidence type="ECO:0000256" key="4">
    <source>
        <dbReference type="ARBA" id="ARBA00023157"/>
    </source>
</evidence>
<keyword evidence="2 8" id="KW-0732">Signal</keyword>
<proteinExistence type="predicted"/>
<dbReference type="GO" id="GO:0009897">
    <property type="term" value="C:external side of plasma membrane"/>
    <property type="evidence" value="ECO:0007669"/>
    <property type="project" value="TreeGrafter"/>
</dbReference>
<dbReference type="PANTHER" id="PTHR24100">
    <property type="entry name" value="BUTYROPHILIN"/>
    <property type="match status" value="1"/>
</dbReference>
<comment type="subcellular location">
    <subcellularLocation>
        <location evidence="1">Membrane</location>
    </subcellularLocation>
</comment>
<dbReference type="GO" id="GO:0050852">
    <property type="term" value="P:T cell receptor signaling pathway"/>
    <property type="evidence" value="ECO:0007669"/>
    <property type="project" value="TreeGrafter"/>
</dbReference>
<feature type="domain" description="Ig-like" evidence="9">
    <location>
        <begin position="40"/>
        <end position="135"/>
    </location>
</feature>
<keyword evidence="7" id="KW-1133">Transmembrane helix</keyword>
<dbReference type="GO" id="GO:0005102">
    <property type="term" value="F:signaling receptor binding"/>
    <property type="evidence" value="ECO:0007669"/>
    <property type="project" value="TreeGrafter"/>
</dbReference>
<dbReference type="Pfam" id="PF22705">
    <property type="entry name" value="C2-set_3"/>
    <property type="match status" value="1"/>
</dbReference>
<feature type="transmembrane region" description="Helical" evidence="7">
    <location>
        <begin position="247"/>
        <end position="268"/>
    </location>
</feature>
<evidence type="ECO:0000256" key="5">
    <source>
        <dbReference type="ARBA" id="ARBA00023180"/>
    </source>
</evidence>
<dbReference type="InterPro" id="IPR013783">
    <property type="entry name" value="Ig-like_fold"/>
</dbReference>
<evidence type="ECO:0000256" key="3">
    <source>
        <dbReference type="ARBA" id="ARBA00023136"/>
    </source>
</evidence>
<reference evidence="10" key="1">
    <citation type="submission" date="2022-02" db="EMBL/GenBank/DDBJ databases">
        <title>Atlantic sturgeon de novo genome assembly.</title>
        <authorList>
            <person name="Stock M."/>
            <person name="Klopp C."/>
            <person name="Guiguen Y."/>
            <person name="Cabau C."/>
            <person name="Parinello H."/>
            <person name="Santidrian Yebra-Pimentel E."/>
            <person name="Kuhl H."/>
            <person name="Dirks R.P."/>
            <person name="Guessner J."/>
            <person name="Wuertz S."/>
            <person name="Du K."/>
            <person name="Schartl M."/>
        </authorList>
    </citation>
    <scope>NUCLEOTIDE SEQUENCE</scope>
    <source>
        <strain evidence="10">STURGEONOMICS-FGT-2020</strain>
        <tissue evidence="10">Whole blood</tissue>
    </source>
</reference>
<keyword evidence="7" id="KW-0812">Transmembrane</keyword>
<dbReference type="InterPro" id="IPR003599">
    <property type="entry name" value="Ig_sub"/>
</dbReference>
<keyword evidence="6" id="KW-0393">Immunoglobulin domain</keyword>
<keyword evidence="3 7" id="KW-0472">Membrane</keyword>
<dbReference type="Pfam" id="PF07686">
    <property type="entry name" value="V-set"/>
    <property type="match status" value="1"/>
</dbReference>
<dbReference type="PROSITE" id="PS50835">
    <property type="entry name" value="IG_LIKE"/>
    <property type="match status" value="1"/>
</dbReference>
<dbReference type="SUPFAM" id="SSF48726">
    <property type="entry name" value="Immunoglobulin"/>
    <property type="match status" value="2"/>
</dbReference>
<feature type="signal peptide" evidence="8">
    <location>
        <begin position="1"/>
        <end position="23"/>
    </location>
</feature>
<evidence type="ECO:0000256" key="2">
    <source>
        <dbReference type="ARBA" id="ARBA00022729"/>
    </source>
</evidence>
<evidence type="ECO:0000256" key="1">
    <source>
        <dbReference type="ARBA" id="ARBA00004370"/>
    </source>
</evidence>
<evidence type="ECO:0000313" key="11">
    <source>
        <dbReference type="Proteomes" id="UP001230051"/>
    </source>
</evidence>
<dbReference type="InterPro" id="IPR013106">
    <property type="entry name" value="Ig_V-set"/>
</dbReference>
<evidence type="ECO:0000313" key="10">
    <source>
        <dbReference type="EMBL" id="KAK1156824.1"/>
    </source>
</evidence>
<dbReference type="InterPro" id="IPR007110">
    <property type="entry name" value="Ig-like_dom"/>
</dbReference>
<protein>
    <submittedName>
        <fullName evidence="10">CD276 antigen-like</fullName>
    </submittedName>
</protein>
<gene>
    <name evidence="10" type="primary">cd276</name>
    <name evidence="10" type="ORF">AOXY_G25889</name>
</gene>
<keyword evidence="4" id="KW-1015">Disulfide bond</keyword>
<sequence length="290" mass="32370">MKDSLRFTHMIFVSLLVLKSSSSIEFEVRVPSTPQVALHGRYAVLECRFTVEGDLNLDKSVLTWQRGSEVVHSFYYAQDQLEKQSPRYWNRTSLYLSELKRGNASLKLEGVGPEDAGEYTCSVSTLLGSQRKTISLIFAALYTEPLLRIKVNPNNVTASLQSEGYPDSTVQWLDGEGQDVSILSQTVSQRNAEGLYMVTSSLSTVRSSNTTLTFILKNRELNQHITRTFSFLPEDAPVDDNPAGMRWAPVLSVVVLAVLCVLALTIYFKTCKKTTAKSIEHLENGKLMSS</sequence>
<dbReference type="GO" id="GO:0050863">
    <property type="term" value="P:regulation of T cell activation"/>
    <property type="evidence" value="ECO:0007669"/>
    <property type="project" value="UniProtKB-ARBA"/>
</dbReference>
<organism evidence="10 11">
    <name type="scientific">Acipenser oxyrinchus oxyrinchus</name>
    <dbReference type="NCBI Taxonomy" id="40147"/>
    <lineage>
        <taxon>Eukaryota</taxon>
        <taxon>Metazoa</taxon>
        <taxon>Chordata</taxon>
        <taxon>Craniata</taxon>
        <taxon>Vertebrata</taxon>
        <taxon>Euteleostomi</taxon>
        <taxon>Actinopterygii</taxon>
        <taxon>Chondrostei</taxon>
        <taxon>Acipenseriformes</taxon>
        <taxon>Acipenseridae</taxon>
        <taxon>Acipenser</taxon>
    </lineage>
</organism>
<dbReference type="Gene3D" id="2.60.40.10">
    <property type="entry name" value="Immunoglobulins"/>
    <property type="match status" value="2"/>
</dbReference>
<dbReference type="InterPro" id="IPR036179">
    <property type="entry name" value="Ig-like_dom_sf"/>
</dbReference>
<dbReference type="AlphaFoldDB" id="A0AAD8CS78"/>
<dbReference type="FunFam" id="2.60.40.10:FF:000142">
    <property type="entry name" value="V-set domain-containing T-cell activation inhibitor 1"/>
    <property type="match status" value="1"/>
</dbReference>
<dbReference type="InterPro" id="IPR050504">
    <property type="entry name" value="IgSF_BTN/MOG"/>
</dbReference>
<dbReference type="EMBL" id="JAGXEW010000027">
    <property type="protein sequence ID" value="KAK1156824.1"/>
    <property type="molecule type" value="Genomic_DNA"/>
</dbReference>
<evidence type="ECO:0000256" key="8">
    <source>
        <dbReference type="SAM" id="SignalP"/>
    </source>
</evidence>
<evidence type="ECO:0000256" key="7">
    <source>
        <dbReference type="SAM" id="Phobius"/>
    </source>
</evidence>
<dbReference type="InterPro" id="IPR053896">
    <property type="entry name" value="BTN3A2-like_Ig-C"/>
</dbReference>
<evidence type="ECO:0000256" key="6">
    <source>
        <dbReference type="ARBA" id="ARBA00023319"/>
    </source>
</evidence>
<evidence type="ECO:0000259" key="9">
    <source>
        <dbReference type="PROSITE" id="PS50835"/>
    </source>
</evidence>
<dbReference type="GO" id="GO:1903037">
    <property type="term" value="P:regulation of leukocyte cell-cell adhesion"/>
    <property type="evidence" value="ECO:0007669"/>
    <property type="project" value="UniProtKB-ARBA"/>
</dbReference>
<accession>A0AAD8CS78</accession>
<feature type="chain" id="PRO_5042001381" evidence="8">
    <location>
        <begin position="24"/>
        <end position="290"/>
    </location>
</feature>
<dbReference type="SMART" id="SM00409">
    <property type="entry name" value="IG"/>
    <property type="match status" value="1"/>
</dbReference>
<dbReference type="GO" id="GO:0001817">
    <property type="term" value="P:regulation of cytokine production"/>
    <property type="evidence" value="ECO:0007669"/>
    <property type="project" value="TreeGrafter"/>
</dbReference>
<dbReference type="PANTHER" id="PTHR24100:SF145">
    <property type="entry name" value="CD276 ANTIGEN"/>
    <property type="match status" value="1"/>
</dbReference>
<comment type="caution">
    <text evidence="10">The sequence shown here is derived from an EMBL/GenBank/DDBJ whole genome shotgun (WGS) entry which is preliminary data.</text>
</comment>
<name>A0AAD8CS78_ACIOX</name>
<keyword evidence="5" id="KW-0325">Glycoprotein</keyword>
<keyword evidence="11" id="KW-1185">Reference proteome</keyword>
<dbReference type="Proteomes" id="UP001230051">
    <property type="component" value="Unassembled WGS sequence"/>
</dbReference>